<dbReference type="InterPro" id="IPR052171">
    <property type="entry name" value="NHEJ_LigD"/>
</dbReference>
<dbReference type="CDD" id="cd04861">
    <property type="entry name" value="LigD_Pol_like"/>
    <property type="match status" value="1"/>
</dbReference>
<evidence type="ECO:0000259" key="1">
    <source>
        <dbReference type="Pfam" id="PF21686"/>
    </source>
</evidence>
<feature type="domain" description="DNA ligase D polymerase" evidence="1">
    <location>
        <begin position="30"/>
        <end position="280"/>
    </location>
</feature>
<comment type="caution">
    <text evidence="2">The sequence shown here is derived from an EMBL/GenBank/DDBJ whole genome shotgun (WGS) entry which is preliminary data.</text>
</comment>
<dbReference type="Gene3D" id="3.90.920.10">
    <property type="entry name" value="DNA primase, PRIM domain"/>
    <property type="match status" value="1"/>
</dbReference>
<accession>A0ABT3CBW2</accession>
<evidence type="ECO:0000313" key="3">
    <source>
        <dbReference type="Proteomes" id="UP001526201"/>
    </source>
</evidence>
<sequence>MIVAQIDISNPDKVLFPDSESSKDGRAGLTKRDLAEYYASVARVMLPHLTDRPISMQRFPDGIDSEGFYEKKVPSHFPDWIDTAEVDTANGPQSQVTVNSARALVYLANQGCITPHTWLSRTRALNRPDQLVFDLDPSVDDIASLRRATTMTGDLLNDIGLTSYLKSSGARGYHVVVPLRPQATFDETQAFALEVAEHLAKQEPDLLTVEQRKSNRGDRVYIDITGNSFGQTIVPPYAVRARPGGPVSTPMEWYELPRLAPGDYTIANLRRRLATRGDPWHGIRRRAHGLTKAREKLVRLR</sequence>
<evidence type="ECO:0000313" key="2">
    <source>
        <dbReference type="EMBL" id="MCV7226878.1"/>
    </source>
</evidence>
<dbReference type="NCBIfam" id="TIGR02778">
    <property type="entry name" value="ligD_pol"/>
    <property type="match status" value="1"/>
</dbReference>
<dbReference type="PANTHER" id="PTHR42705:SF2">
    <property type="entry name" value="BIFUNCTIONAL NON-HOMOLOGOUS END JOINING PROTEIN LIGD"/>
    <property type="match status" value="1"/>
</dbReference>
<organism evidence="2 3">
    <name type="scientific">Mycolicibacterium komossense</name>
    <dbReference type="NCBI Taxonomy" id="1779"/>
    <lineage>
        <taxon>Bacteria</taxon>
        <taxon>Bacillati</taxon>
        <taxon>Actinomycetota</taxon>
        <taxon>Actinomycetes</taxon>
        <taxon>Mycobacteriales</taxon>
        <taxon>Mycobacteriaceae</taxon>
        <taxon>Mycolicibacterium</taxon>
    </lineage>
</organism>
<name>A0ABT3CBW2_9MYCO</name>
<dbReference type="Pfam" id="PF21686">
    <property type="entry name" value="LigD_Prim-Pol"/>
    <property type="match status" value="1"/>
</dbReference>
<keyword evidence="2" id="KW-0436">Ligase</keyword>
<protein>
    <submittedName>
        <fullName evidence="2">DNA ligase</fullName>
    </submittedName>
</protein>
<keyword evidence="3" id="KW-1185">Reference proteome</keyword>
<dbReference type="InterPro" id="IPR014145">
    <property type="entry name" value="LigD_pol_dom"/>
</dbReference>
<dbReference type="Proteomes" id="UP001526201">
    <property type="component" value="Unassembled WGS sequence"/>
</dbReference>
<reference evidence="2 3" key="1">
    <citation type="journal article" date="2022" name="BMC Genomics">
        <title>Comparative genome analysis of mycobacteria focusing on tRNA and non-coding RNA.</title>
        <authorList>
            <person name="Behra P.R.K."/>
            <person name="Pettersson B.M.F."/>
            <person name="Ramesh M."/>
            <person name="Das S."/>
            <person name="Dasgupta S."/>
            <person name="Kirsebom L.A."/>
        </authorList>
    </citation>
    <scope>NUCLEOTIDE SEQUENCE [LARGE SCALE GENOMIC DNA]</scope>
    <source>
        <strain evidence="2 3">DSM 44078</strain>
    </source>
</reference>
<dbReference type="PANTHER" id="PTHR42705">
    <property type="entry name" value="BIFUNCTIONAL NON-HOMOLOGOUS END JOINING PROTEIN LIGD"/>
    <property type="match status" value="1"/>
</dbReference>
<dbReference type="EMBL" id="JACKTY010000028">
    <property type="protein sequence ID" value="MCV7226878.1"/>
    <property type="molecule type" value="Genomic_DNA"/>
</dbReference>
<gene>
    <name evidence="2" type="ORF">H7J73_12650</name>
</gene>
<proteinExistence type="predicted"/>
<dbReference type="RefSeq" id="WP_264067760.1">
    <property type="nucleotide sequence ID" value="NZ_JACKTY010000028.1"/>
</dbReference>
<dbReference type="GO" id="GO:0016874">
    <property type="term" value="F:ligase activity"/>
    <property type="evidence" value="ECO:0007669"/>
    <property type="project" value="UniProtKB-KW"/>
</dbReference>